<organism evidence="5 6">
    <name type="scientific">Ruegeria conchae</name>
    <dbReference type="NCBI Taxonomy" id="981384"/>
    <lineage>
        <taxon>Bacteria</taxon>
        <taxon>Pseudomonadati</taxon>
        <taxon>Pseudomonadota</taxon>
        <taxon>Alphaproteobacteria</taxon>
        <taxon>Rhodobacterales</taxon>
        <taxon>Roseobacteraceae</taxon>
        <taxon>Ruegeria</taxon>
    </lineage>
</organism>
<dbReference type="PANTHER" id="PTHR37418:SF2">
    <property type="entry name" value="3-KETO-5-AMINOHEXANOATE CLEAVAGE ENZYME"/>
    <property type="match status" value="1"/>
</dbReference>
<dbReference type="InterPro" id="IPR013785">
    <property type="entry name" value="Aldolase_TIM"/>
</dbReference>
<proteinExistence type="predicted"/>
<comment type="caution">
    <text evidence="5">The sequence shown here is derived from an EMBL/GenBank/DDBJ whole genome shotgun (WGS) entry which is preliminary data.</text>
</comment>
<keyword evidence="4" id="KW-0862">Zinc</keyword>
<evidence type="ECO:0000313" key="6">
    <source>
        <dbReference type="Proteomes" id="UP000271700"/>
    </source>
</evidence>
<evidence type="ECO:0000256" key="1">
    <source>
        <dbReference type="ARBA" id="ARBA00001947"/>
    </source>
</evidence>
<dbReference type="InterPro" id="IPR008567">
    <property type="entry name" value="BKACE"/>
</dbReference>
<dbReference type="GO" id="GO:0043720">
    <property type="term" value="F:3-keto-5-aminohexanoate cleavage activity"/>
    <property type="evidence" value="ECO:0007669"/>
    <property type="project" value="InterPro"/>
</dbReference>
<protein>
    <submittedName>
        <fullName evidence="5">Uncharacterized protein (DUF849 family)</fullName>
    </submittedName>
</protein>
<evidence type="ECO:0000256" key="4">
    <source>
        <dbReference type="ARBA" id="ARBA00022833"/>
    </source>
</evidence>
<dbReference type="PANTHER" id="PTHR37418">
    <property type="entry name" value="3-KETO-5-AMINOHEXANOATE CLEAVAGE ENZYME-RELATED"/>
    <property type="match status" value="1"/>
</dbReference>
<dbReference type="EMBL" id="RCCT01000001">
    <property type="protein sequence ID" value="RLK10432.1"/>
    <property type="molecule type" value="Genomic_DNA"/>
</dbReference>
<evidence type="ECO:0000256" key="3">
    <source>
        <dbReference type="ARBA" id="ARBA00022723"/>
    </source>
</evidence>
<evidence type="ECO:0000313" key="5">
    <source>
        <dbReference type="EMBL" id="RLK10432.1"/>
    </source>
</evidence>
<dbReference type="GO" id="GO:0046872">
    <property type="term" value="F:metal ion binding"/>
    <property type="evidence" value="ECO:0007669"/>
    <property type="project" value="UniProtKB-KW"/>
</dbReference>
<dbReference type="Pfam" id="PF05853">
    <property type="entry name" value="BKACE"/>
    <property type="match status" value="1"/>
</dbReference>
<gene>
    <name evidence="5" type="ORF">CLV75_0402</name>
</gene>
<keyword evidence="2" id="KW-0808">Transferase</keyword>
<accession>A0A497ZRM3</accession>
<keyword evidence="6" id="KW-1185">Reference proteome</keyword>
<reference evidence="5 6" key="1">
    <citation type="submission" date="2018-10" db="EMBL/GenBank/DDBJ databases">
        <title>Genomic Encyclopedia of Archaeal and Bacterial Type Strains, Phase II (KMG-II): from individual species to whole genera.</title>
        <authorList>
            <person name="Goeker M."/>
        </authorList>
    </citation>
    <scope>NUCLEOTIDE SEQUENCE [LARGE SCALE GENOMIC DNA]</scope>
    <source>
        <strain evidence="5 6">DSM 29317</strain>
    </source>
</reference>
<evidence type="ECO:0000256" key="2">
    <source>
        <dbReference type="ARBA" id="ARBA00022679"/>
    </source>
</evidence>
<dbReference type="OrthoDB" id="9805277at2"/>
<dbReference type="STRING" id="981384.GCA_000192475_03073"/>
<keyword evidence="3" id="KW-0479">Metal-binding</keyword>
<dbReference type="Proteomes" id="UP000271700">
    <property type="component" value="Unassembled WGS sequence"/>
</dbReference>
<dbReference type="Gene3D" id="3.20.20.70">
    <property type="entry name" value="Aldolase class I"/>
    <property type="match status" value="1"/>
</dbReference>
<dbReference type="AlphaFoldDB" id="A0A497ZRM3"/>
<name>A0A497ZRM3_9RHOB</name>
<dbReference type="RefSeq" id="WP_037320986.1">
    <property type="nucleotide sequence ID" value="NZ_AEYW01000006.1"/>
</dbReference>
<sequence length="253" mass="27627">MLVSEALPYILVAPNGARRGHRDHPALPVTMEEIVETAKACSLAGANGLHLHVRDQAGQHSLDAGLYRETLAELHHAVPQMDIQITTEAAGIFDVQTQFECLKNVHPDWASISVREIARSPELAPSVYALCAEQGTRVQHILYDATDVELLVRWQKDGVVKPHQVEHLFVLGRYSTTQESTPEDLDAFPATTDPWMVCAFGGQEHACLQKTVQFGGDVRVGFENSIAGCDGQAWADNAASVAALIDLLKRTSK</sequence>
<comment type="cofactor">
    <cofactor evidence="1">
        <name>Zn(2+)</name>
        <dbReference type="ChEBI" id="CHEBI:29105"/>
    </cofactor>
</comment>